<dbReference type="PROSITE" id="PS51257">
    <property type="entry name" value="PROKAR_LIPOPROTEIN"/>
    <property type="match status" value="1"/>
</dbReference>
<evidence type="ECO:0000256" key="1">
    <source>
        <dbReference type="SAM" id="SignalP"/>
    </source>
</evidence>
<dbReference type="SMART" id="SM00710">
    <property type="entry name" value="PbH1"/>
    <property type="match status" value="7"/>
</dbReference>
<evidence type="ECO:0000259" key="2">
    <source>
        <dbReference type="Pfam" id="PF13229"/>
    </source>
</evidence>
<dbReference type="InterPro" id="IPR011050">
    <property type="entry name" value="Pectin_lyase_fold/virulence"/>
</dbReference>
<dbReference type="RefSeq" id="WP_202854985.1">
    <property type="nucleotide sequence ID" value="NZ_JAEUGD010000014.1"/>
</dbReference>
<dbReference type="AlphaFoldDB" id="A0A937KB19"/>
<accession>A0A937KB19</accession>
<evidence type="ECO:0000313" key="3">
    <source>
        <dbReference type="EMBL" id="MBL6445442.1"/>
    </source>
</evidence>
<dbReference type="Proteomes" id="UP000614216">
    <property type="component" value="Unassembled WGS sequence"/>
</dbReference>
<gene>
    <name evidence="3" type="ORF">JMN32_03935</name>
</gene>
<feature type="domain" description="Right handed beta helix" evidence="2">
    <location>
        <begin position="256"/>
        <end position="414"/>
    </location>
</feature>
<keyword evidence="1" id="KW-0732">Signal</keyword>
<feature type="chain" id="PRO_5037001695" evidence="1">
    <location>
        <begin position="19"/>
        <end position="478"/>
    </location>
</feature>
<name>A0A937KB19_9BACT</name>
<dbReference type="EMBL" id="JAEUGD010000014">
    <property type="protein sequence ID" value="MBL6445442.1"/>
    <property type="molecule type" value="Genomic_DNA"/>
</dbReference>
<proteinExistence type="predicted"/>
<dbReference type="InterPro" id="IPR039448">
    <property type="entry name" value="Beta_helix"/>
</dbReference>
<dbReference type="InterPro" id="IPR012334">
    <property type="entry name" value="Pectin_lyas_fold"/>
</dbReference>
<protein>
    <submittedName>
        <fullName evidence="3">Right-handed parallel beta-helix repeat-containing protein</fullName>
    </submittedName>
</protein>
<reference evidence="3" key="1">
    <citation type="submission" date="2021-01" db="EMBL/GenBank/DDBJ databases">
        <title>Fulvivirga kasyanovii gen. nov., sp nov., a novel member of the phylum Bacteroidetes isolated from seawater in a mussel farm.</title>
        <authorList>
            <person name="Zhao L.-H."/>
            <person name="Wang Z.-J."/>
        </authorList>
    </citation>
    <scope>NUCLEOTIDE SEQUENCE</scope>
    <source>
        <strain evidence="3">29W222</strain>
    </source>
</reference>
<organism evidence="3 4">
    <name type="scientific">Fulvivirga marina</name>
    <dbReference type="NCBI Taxonomy" id="2494733"/>
    <lineage>
        <taxon>Bacteria</taxon>
        <taxon>Pseudomonadati</taxon>
        <taxon>Bacteroidota</taxon>
        <taxon>Cytophagia</taxon>
        <taxon>Cytophagales</taxon>
        <taxon>Fulvivirgaceae</taxon>
        <taxon>Fulvivirga</taxon>
    </lineage>
</organism>
<dbReference type="Gene3D" id="2.160.20.10">
    <property type="entry name" value="Single-stranded right-handed beta-helix, Pectin lyase-like"/>
    <property type="match status" value="1"/>
</dbReference>
<comment type="caution">
    <text evidence="3">The sequence shown here is derived from an EMBL/GenBank/DDBJ whole genome shotgun (WGS) entry which is preliminary data.</text>
</comment>
<dbReference type="InterPro" id="IPR006626">
    <property type="entry name" value="PbH1"/>
</dbReference>
<dbReference type="SUPFAM" id="SSF51126">
    <property type="entry name" value="Pectin lyase-like"/>
    <property type="match status" value="1"/>
</dbReference>
<keyword evidence="4" id="KW-1185">Reference proteome</keyword>
<feature type="signal peptide" evidence="1">
    <location>
        <begin position="1"/>
        <end position="18"/>
    </location>
</feature>
<dbReference type="Pfam" id="PF13229">
    <property type="entry name" value="Beta_helix"/>
    <property type="match status" value="1"/>
</dbReference>
<sequence>MKNIVPLLILLSIFSACGSDENVDVTRYELLPKTGVLASCTDMLAINKSAGFAFDDNSCQYSPKACADCDYIVELDMQVIDNNDLKLPPGSVIGIRAGKRKSLIFRNFHGTTDKPYIITNCDGQVDVADNVPGIKLHTLSHIRLTGTGSTDDYGIKVSEGSPFGIVAELAATNFEIDHVEITNIGGPAISARTRPVCDGSTNRGTFTQKNTVVHHNYIHDVDGEGFYIGGSHWHSNFPPIADCPDLVLLEPQLEGVKVYNNVVENVGQDGIQVGGAVLGCEIYNNVVINYGLKNIQVHQSGIQINPGTTGSIFSNLIKGGTGSAIFINGFANKVFSNIIIDCARDGVHIGDREPPAGKSYMIVNNTMYNVGEYAIYMNSKLSINNIFNNNLLVNITGGLHNKLSDEISLNVDNNLELMDIREADLENPDQYNFSPTDNSSLIDAGIGVDDPNILADFMLNSRKVGQSIDIGAVEYQRN</sequence>
<evidence type="ECO:0000313" key="4">
    <source>
        <dbReference type="Proteomes" id="UP000614216"/>
    </source>
</evidence>